<organism evidence="1 2">
    <name type="scientific">Caligus rogercresseyi</name>
    <name type="common">Sea louse</name>
    <dbReference type="NCBI Taxonomy" id="217165"/>
    <lineage>
        <taxon>Eukaryota</taxon>
        <taxon>Metazoa</taxon>
        <taxon>Ecdysozoa</taxon>
        <taxon>Arthropoda</taxon>
        <taxon>Crustacea</taxon>
        <taxon>Multicrustacea</taxon>
        <taxon>Hexanauplia</taxon>
        <taxon>Copepoda</taxon>
        <taxon>Siphonostomatoida</taxon>
        <taxon>Caligidae</taxon>
        <taxon>Caligus</taxon>
    </lineage>
</organism>
<gene>
    <name evidence="1" type="ORF">FKW44_006572</name>
</gene>
<dbReference type="AlphaFoldDB" id="A0A7T8KDJ9"/>
<protein>
    <submittedName>
        <fullName evidence="1">Uncharacterized protein</fullName>
    </submittedName>
</protein>
<proteinExistence type="predicted"/>
<dbReference type="Proteomes" id="UP000595437">
    <property type="component" value="Chromosome 4"/>
</dbReference>
<keyword evidence="2" id="KW-1185">Reference proteome</keyword>
<evidence type="ECO:0000313" key="1">
    <source>
        <dbReference type="EMBL" id="QQP53924.1"/>
    </source>
</evidence>
<evidence type="ECO:0000313" key="2">
    <source>
        <dbReference type="Proteomes" id="UP000595437"/>
    </source>
</evidence>
<dbReference type="EMBL" id="CP045893">
    <property type="protein sequence ID" value="QQP53924.1"/>
    <property type="molecule type" value="Genomic_DNA"/>
</dbReference>
<sequence length="60" mass="6645">MYETKSIAYFHESGLTPGIFNSSTAIELLQISIGRKSRLVSGPFLDIFDPIMAFAFESAK</sequence>
<accession>A0A7T8KDJ9</accession>
<reference evidence="2" key="1">
    <citation type="submission" date="2021-01" db="EMBL/GenBank/DDBJ databases">
        <title>Caligus Genome Assembly.</title>
        <authorList>
            <person name="Gallardo-Escarate C."/>
        </authorList>
    </citation>
    <scope>NUCLEOTIDE SEQUENCE [LARGE SCALE GENOMIC DNA]</scope>
</reference>
<name>A0A7T8KDJ9_CALRO</name>